<dbReference type="Proteomes" id="UP000539313">
    <property type="component" value="Unassembled WGS sequence"/>
</dbReference>
<evidence type="ECO:0008006" key="3">
    <source>
        <dbReference type="Google" id="ProtNLM"/>
    </source>
</evidence>
<comment type="caution">
    <text evidence="1">The sequence shown here is derived from an EMBL/GenBank/DDBJ whole genome shotgun (WGS) entry which is preliminary data.</text>
</comment>
<sequence>MGRWTVLGVVSALLAGGCAVSTREDRRYAAELAERRYPGLLRVIGARPLVPETTGSEITFAVADDPDAVVRLRVDAGKGTCGGRPCDRALDDALARARAEADRWRRLNAAFTRCGHPIVGLTSAGVPWTAAEPTNATAASVWASLGRCAADAGVRSFNVAATAVARRLPAPKRSLPTLMEMTGHKRLAALAARPYYTVHYEVSGGRAALRSVNLIRPFEEHEKFEAAVAGAVRDRLRRTRPEAVTVPYPGPWRLVPGTVDRLAGHVLFCEDGDRQCLGDHAVAVTADLTGVLVGDLRVIRDVRDGPTGPLSPLD</sequence>
<evidence type="ECO:0000313" key="1">
    <source>
        <dbReference type="EMBL" id="MBA9008043.1"/>
    </source>
</evidence>
<organism evidence="1 2">
    <name type="scientific">Thermomonospora cellulosilytica</name>
    <dbReference type="NCBI Taxonomy" id="1411118"/>
    <lineage>
        <taxon>Bacteria</taxon>
        <taxon>Bacillati</taxon>
        <taxon>Actinomycetota</taxon>
        <taxon>Actinomycetes</taxon>
        <taxon>Streptosporangiales</taxon>
        <taxon>Thermomonosporaceae</taxon>
        <taxon>Thermomonospora</taxon>
    </lineage>
</organism>
<gene>
    <name evidence="1" type="ORF">HNR21_006925</name>
</gene>
<keyword evidence="2" id="KW-1185">Reference proteome</keyword>
<accession>A0A7W3N5X4</accession>
<dbReference type="EMBL" id="JACJII010000001">
    <property type="protein sequence ID" value="MBA9008043.1"/>
    <property type="molecule type" value="Genomic_DNA"/>
</dbReference>
<dbReference type="AlphaFoldDB" id="A0A7W3N5X4"/>
<protein>
    <recommendedName>
        <fullName evidence="3">Lipoprotein</fullName>
    </recommendedName>
</protein>
<reference evidence="1 2" key="1">
    <citation type="submission" date="2020-08" db="EMBL/GenBank/DDBJ databases">
        <title>Sequencing the genomes of 1000 actinobacteria strains.</title>
        <authorList>
            <person name="Klenk H.-P."/>
        </authorList>
    </citation>
    <scope>NUCLEOTIDE SEQUENCE [LARGE SCALE GENOMIC DNA]</scope>
    <source>
        <strain evidence="1 2">DSM 45823</strain>
    </source>
</reference>
<proteinExistence type="predicted"/>
<dbReference type="NCBIfam" id="NF046121">
    <property type="entry name" value="lipo_SCO7460"/>
    <property type="match status" value="1"/>
</dbReference>
<dbReference type="PROSITE" id="PS51257">
    <property type="entry name" value="PROKAR_LIPOPROTEIN"/>
    <property type="match status" value="1"/>
</dbReference>
<dbReference type="RefSeq" id="WP_182708403.1">
    <property type="nucleotide sequence ID" value="NZ_JACJII010000001.1"/>
</dbReference>
<name>A0A7W3N5X4_9ACTN</name>
<evidence type="ECO:0000313" key="2">
    <source>
        <dbReference type="Proteomes" id="UP000539313"/>
    </source>
</evidence>